<dbReference type="InterPro" id="IPR036397">
    <property type="entry name" value="RNaseH_sf"/>
</dbReference>
<sequence length="654" mass="73265">MAPALPEAPRVFDPCRETDPESGAVDPCRRRALVPVNNVALHMDEDEMGLHAADNLAKDSQEMEQILVELGGGDLGQVDLLQAIKTIDSGGDSLSTGDPEAIFPLHGFDLAEAVESESDAAEDKIRLQQTRLERRCAFLLRRLRILQARALGKRVSEEAAQVFERYAKVTRRDGVGRPLGVKAMLKRIETTATLQANTAARSIAKPSYFHTGTSSKTDVGRSATMGVQSGTFSGLEETAGALRSHLSIVKHELDSDATDTSSGAESNDENVNDNNPDQHKPDRHMPIEERALWSWQRRRASKMARFGWLQAQVQELDYKIRQHTDLLEQVREAKGPIEFEGEPTAYNDSLPGSPELADDNPARDTCSRIRPLHRDCFKKRKLLQLHKLHHATDKAGKPADIRCGCQWPVSGCTVCTGRPVATQPPPPHSTLAARQRLALLDPGYHNPLSDINAYERNSRHLREALIFCFNMKKSAAEAHRMLSNTYDQHGGGREKVVQDAKLEALLDKDSCQTQQEWAGSLGVTQQAISKCLKVTGMIQKQGHWMPYELKLRDVERRLFACKQLLKIMGICRLCFHVDGQTEYLRFQDHAQYLHDNARPHVAKVVKTYLETLKWEVLPQPPYSPDVAPSAYHLFRSMAHSLVDQHFRSSEEIKN</sequence>
<accession>A0A4C1V7U4</accession>
<dbReference type="OrthoDB" id="6022640at2759"/>
<dbReference type="GO" id="GO:0044545">
    <property type="term" value="C:NSL complex"/>
    <property type="evidence" value="ECO:0007669"/>
    <property type="project" value="TreeGrafter"/>
</dbReference>
<dbReference type="InterPro" id="IPR026180">
    <property type="entry name" value="NSL1"/>
</dbReference>
<evidence type="ECO:0000313" key="2">
    <source>
        <dbReference type="EMBL" id="GBP34769.1"/>
    </source>
</evidence>
<feature type="compositionally biased region" description="Basic and acidic residues" evidence="1">
    <location>
        <begin position="276"/>
        <end position="285"/>
    </location>
</feature>
<feature type="region of interest" description="Disordered" evidence="1">
    <location>
        <begin position="254"/>
        <end position="285"/>
    </location>
</feature>
<dbReference type="PANTHER" id="PTHR22443">
    <property type="entry name" value="NON-SPECIFIC LETHAL 1, ISOFORM M"/>
    <property type="match status" value="1"/>
</dbReference>
<reference evidence="2 3" key="1">
    <citation type="journal article" date="2019" name="Commun. Biol.">
        <title>The bagworm genome reveals a unique fibroin gene that provides high tensile strength.</title>
        <authorList>
            <person name="Kono N."/>
            <person name="Nakamura H."/>
            <person name="Ohtoshi R."/>
            <person name="Tomita M."/>
            <person name="Numata K."/>
            <person name="Arakawa K."/>
        </authorList>
    </citation>
    <scope>NUCLEOTIDE SEQUENCE [LARGE SCALE GENOMIC DNA]</scope>
</reference>
<dbReference type="Gene3D" id="1.10.10.10">
    <property type="entry name" value="Winged helix-like DNA-binding domain superfamily/Winged helix DNA-binding domain"/>
    <property type="match status" value="1"/>
</dbReference>
<protein>
    <submittedName>
        <fullName evidence="2">Mariner Mos1 transposase</fullName>
    </submittedName>
</protein>
<organism evidence="2 3">
    <name type="scientific">Eumeta variegata</name>
    <name type="common">Bagworm moth</name>
    <name type="synonym">Eumeta japonica</name>
    <dbReference type="NCBI Taxonomy" id="151549"/>
    <lineage>
        <taxon>Eukaryota</taxon>
        <taxon>Metazoa</taxon>
        <taxon>Ecdysozoa</taxon>
        <taxon>Arthropoda</taxon>
        <taxon>Hexapoda</taxon>
        <taxon>Insecta</taxon>
        <taxon>Pterygota</taxon>
        <taxon>Neoptera</taxon>
        <taxon>Endopterygota</taxon>
        <taxon>Lepidoptera</taxon>
        <taxon>Glossata</taxon>
        <taxon>Ditrysia</taxon>
        <taxon>Tineoidea</taxon>
        <taxon>Psychidae</taxon>
        <taxon>Oiketicinae</taxon>
        <taxon>Eumeta</taxon>
    </lineage>
</organism>
<dbReference type="Gene3D" id="3.30.420.10">
    <property type="entry name" value="Ribonuclease H-like superfamily/Ribonuclease H"/>
    <property type="match status" value="1"/>
</dbReference>
<dbReference type="PANTHER" id="PTHR22443:SF18">
    <property type="entry name" value="NON-SPECIFIC LETHAL 1, ISOFORM M"/>
    <property type="match status" value="1"/>
</dbReference>
<evidence type="ECO:0000313" key="3">
    <source>
        <dbReference type="Proteomes" id="UP000299102"/>
    </source>
</evidence>
<comment type="caution">
    <text evidence="2">The sequence shown here is derived from an EMBL/GenBank/DDBJ whole genome shotgun (WGS) entry which is preliminary data.</text>
</comment>
<keyword evidence="3" id="KW-1185">Reference proteome</keyword>
<dbReference type="Gene3D" id="1.10.10.1450">
    <property type="match status" value="1"/>
</dbReference>
<dbReference type="EMBL" id="BGZK01000294">
    <property type="protein sequence ID" value="GBP34769.1"/>
    <property type="molecule type" value="Genomic_DNA"/>
</dbReference>
<gene>
    <name evidence="2" type="ORF">EVAR_21833_1</name>
</gene>
<dbReference type="Proteomes" id="UP000299102">
    <property type="component" value="Unassembled WGS sequence"/>
</dbReference>
<name>A0A4C1V7U4_EUMVA</name>
<dbReference type="InterPro" id="IPR036388">
    <property type="entry name" value="WH-like_DNA-bd_sf"/>
</dbReference>
<feature type="region of interest" description="Disordered" evidence="1">
    <location>
        <begin position="1"/>
        <end position="24"/>
    </location>
</feature>
<evidence type="ECO:0000256" key="1">
    <source>
        <dbReference type="SAM" id="MobiDB-lite"/>
    </source>
</evidence>
<feature type="region of interest" description="Disordered" evidence="1">
    <location>
        <begin position="341"/>
        <end position="362"/>
    </location>
</feature>
<dbReference type="GO" id="GO:0003676">
    <property type="term" value="F:nucleic acid binding"/>
    <property type="evidence" value="ECO:0007669"/>
    <property type="project" value="InterPro"/>
</dbReference>
<proteinExistence type="predicted"/>
<dbReference type="AlphaFoldDB" id="A0A4C1V7U4"/>
<dbReference type="GO" id="GO:0035035">
    <property type="term" value="F:histone acetyltransferase binding"/>
    <property type="evidence" value="ECO:0007669"/>
    <property type="project" value="TreeGrafter"/>
</dbReference>
<dbReference type="STRING" id="151549.A0A4C1V7U4"/>